<feature type="region of interest" description="Disordered" evidence="5">
    <location>
        <begin position="80"/>
        <end position="188"/>
    </location>
</feature>
<feature type="compositionally biased region" description="Low complexity" evidence="5">
    <location>
        <begin position="482"/>
        <end position="493"/>
    </location>
</feature>
<dbReference type="InterPro" id="IPR036770">
    <property type="entry name" value="Ankyrin_rpt-contain_sf"/>
</dbReference>
<evidence type="ECO:0000259" key="6">
    <source>
        <dbReference type="Pfam" id="PF25877"/>
    </source>
</evidence>
<feature type="compositionally biased region" description="Pro residues" evidence="5">
    <location>
        <begin position="122"/>
        <end position="135"/>
    </location>
</feature>
<dbReference type="SMART" id="SM00248">
    <property type="entry name" value="ANK"/>
    <property type="match status" value="2"/>
</dbReference>
<gene>
    <name evidence="7" type="ORF">ABEB36_000829</name>
</gene>
<dbReference type="AlphaFoldDB" id="A0ABD1FCJ7"/>
<feature type="repeat" description="ANK" evidence="4">
    <location>
        <begin position="306"/>
        <end position="328"/>
    </location>
</feature>
<keyword evidence="2 4" id="KW-0040">ANK repeat</keyword>
<keyword evidence="1" id="KW-0677">Repeat</keyword>
<comment type="caution">
    <text evidence="7">The sequence shown here is derived from an EMBL/GenBank/DDBJ whole genome shotgun (WGS) entry which is preliminary data.</text>
</comment>
<evidence type="ECO:0000313" key="7">
    <source>
        <dbReference type="EMBL" id="KAL1517009.1"/>
    </source>
</evidence>
<feature type="domain" description="SOWAHA-C winged helix-turn-helix" evidence="6">
    <location>
        <begin position="6"/>
        <end position="77"/>
    </location>
</feature>
<dbReference type="InterPro" id="IPR002110">
    <property type="entry name" value="Ankyrin_rpt"/>
</dbReference>
<dbReference type="InterPro" id="IPR058889">
    <property type="entry name" value="WHD_SOWAHA-C"/>
</dbReference>
<feature type="compositionally biased region" description="Low complexity" evidence="5">
    <location>
        <begin position="81"/>
        <end position="91"/>
    </location>
</feature>
<keyword evidence="8" id="KW-1185">Reference proteome</keyword>
<feature type="compositionally biased region" description="Low complexity" evidence="5">
    <location>
        <begin position="136"/>
        <end position="150"/>
    </location>
</feature>
<dbReference type="PANTHER" id="PTHR14491">
    <property type="entry name" value="SOSONDOWAH, ISOFORM G"/>
    <property type="match status" value="1"/>
</dbReference>
<dbReference type="Pfam" id="PF12796">
    <property type="entry name" value="Ank_2"/>
    <property type="match status" value="1"/>
</dbReference>
<dbReference type="SUPFAM" id="SSF48403">
    <property type="entry name" value="Ankyrin repeat"/>
    <property type="match status" value="1"/>
</dbReference>
<comment type="similarity">
    <text evidence="3">Belongs to the SOWAH family.</text>
</comment>
<dbReference type="Gene3D" id="1.25.40.20">
    <property type="entry name" value="Ankyrin repeat-containing domain"/>
    <property type="match status" value="1"/>
</dbReference>
<organism evidence="7 8">
    <name type="scientific">Hypothenemus hampei</name>
    <name type="common">Coffee berry borer</name>
    <dbReference type="NCBI Taxonomy" id="57062"/>
    <lineage>
        <taxon>Eukaryota</taxon>
        <taxon>Metazoa</taxon>
        <taxon>Ecdysozoa</taxon>
        <taxon>Arthropoda</taxon>
        <taxon>Hexapoda</taxon>
        <taxon>Insecta</taxon>
        <taxon>Pterygota</taxon>
        <taxon>Neoptera</taxon>
        <taxon>Endopterygota</taxon>
        <taxon>Coleoptera</taxon>
        <taxon>Polyphaga</taxon>
        <taxon>Cucujiformia</taxon>
        <taxon>Curculionidae</taxon>
        <taxon>Scolytinae</taxon>
        <taxon>Hypothenemus</taxon>
    </lineage>
</organism>
<evidence type="ECO:0000256" key="1">
    <source>
        <dbReference type="ARBA" id="ARBA00022737"/>
    </source>
</evidence>
<proteinExistence type="inferred from homology"/>
<protein>
    <recommendedName>
        <fullName evidence="6">SOWAHA-C winged helix-turn-helix domain-containing protein</fullName>
    </recommendedName>
</protein>
<evidence type="ECO:0000313" key="8">
    <source>
        <dbReference type="Proteomes" id="UP001566132"/>
    </source>
</evidence>
<feature type="compositionally biased region" description="Polar residues" evidence="5">
    <location>
        <begin position="450"/>
        <end position="477"/>
    </location>
</feature>
<reference evidence="7 8" key="1">
    <citation type="submission" date="2024-05" db="EMBL/GenBank/DDBJ databases">
        <title>Genetic variation in Jamaican populations of the coffee berry borer (Hypothenemus hampei).</title>
        <authorList>
            <person name="Errbii M."/>
            <person name="Myrie A."/>
        </authorList>
    </citation>
    <scope>NUCLEOTIDE SEQUENCE [LARGE SCALE GENOMIC DNA]</scope>
    <source>
        <strain evidence="7">JA-Hopewell-2020-01-JO</strain>
        <tissue evidence="7">Whole body</tissue>
    </source>
</reference>
<dbReference type="EMBL" id="JBDJPC010000001">
    <property type="protein sequence ID" value="KAL1517009.1"/>
    <property type="molecule type" value="Genomic_DNA"/>
</dbReference>
<dbReference type="PROSITE" id="PS50088">
    <property type="entry name" value="ANK_REPEAT"/>
    <property type="match status" value="1"/>
</dbReference>
<feature type="region of interest" description="Disordered" evidence="5">
    <location>
        <begin position="434"/>
        <end position="493"/>
    </location>
</feature>
<name>A0ABD1FCJ7_HYPHA</name>
<accession>A0ABD1FCJ7</accession>
<evidence type="ECO:0000256" key="4">
    <source>
        <dbReference type="PROSITE-ProRule" id="PRU00023"/>
    </source>
</evidence>
<sequence length="493" mass="54735">MAASELNFQLIYDYLLENGGKVRNRDAVRYFKIFLTDPVNKDDNRRKFKEYVNHLALTRQEGDDKVLILKTKYHTNQELVSSSINKSTSSSNLTPSPYDPHNSVGLPPSSIYGSSPSLVTPPRQPPPYRNPPPVVSPSSSLDSISLSSNSTLEERPSAPPRRKTQMEDRSISRSSLSEGDADGNGGLSVKERTQQFNRMASVDEDSSPRILSKSAEKDKNKNWVSAMDDVTDVATLTLLEPKKCQEWYVTASRADCQELLKLAQKEPRLVNKKANVLHWGAKYGNAEIIKIFAGKYKVDVNSRTNGGYTPLHIAAQFGHKETFKLLIEVYKADPKIRDYSGRTADYYLLSKKQKENSTVTLRKIKGRKKQSDKDLGFLRIGSLNVRVKKTTEAFSNFLGVGGGGNVTPTDHLSEKVHKGWGSADNVNKEIMGAPKGYMSKRKSKRALDSGLNSTPSTPKTPVKNYSSSSLPLNSQMNDSDSDSAAGFDSNWKK</sequence>
<dbReference type="PROSITE" id="PS50297">
    <property type="entry name" value="ANK_REP_REGION"/>
    <property type="match status" value="1"/>
</dbReference>
<dbReference type="Pfam" id="PF25877">
    <property type="entry name" value="WHD_SOWAH"/>
    <property type="match status" value="1"/>
</dbReference>
<evidence type="ECO:0000256" key="2">
    <source>
        <dbReference type="ARBA" id="ARBA00023043"/>
    </source>
</evidence>
<dbReference type="Proteomes" id="UP001566132">
    <property type="component" value="Unassembled WGS sequence"/>
</dbReference>
<dbReference type="PANTHER" id="PTHR14491:SF7">
    <property type="entry name" value="SOSONDOWAH, ISOFORM G"/>
    <property type="match status" value="1"/>
</dbReference>
<evidence type="ECO:0000256" key="3">
    <source>
        <dbReference type="ARBA" id="ARBA00038122"/>
    </source>
</evidence>
<evidence type="ECO:0000256" key="5">
    <source>
        <dbReference type="SAM" id="MobiDB-lite"/>
    </source>
</evidence>